<reference evidence="5" key="1">
    <citation type="journal article" date="2021" name="PeerJ">
        <title>Extensive microbial diversity within the chicken gut microbiome revealed by metagenomics and culture.</title>
        <authorList>
            <person name="Gilroy R."/>
            <person name="Ravi A."/>
            <person name="Getino M."/>
            <person name="Pursley I."/>
            <person name="Horton D.L."/>
            <person name="Alikhan N.F."/>
            <person name="Baker D."/>
            <person name="Gharbi K."/>
            <person name="Hall N."/>
            <person name="Watson M."/>
            <person name="Adriaenssens E.M."/>
            <person name="Foster-Nyarko E."/>
            <person name="Jarju S."/>
            <person name="Secka A."/>
            <person name="Antonio M."/>
            <person name="Oren A."/>
            <person name="Chaudhuri R.R."/>
            <person name="La Ragione R."/>
            <person name="Hildebrand F."/>
            <person name="Pallen M.J."/>
        </authorList>
    </citation>
    <scope>NUCLEOTIDE SEQUENCE</scope>
    <source>
        <strain evidence="5">ChiGjej6B6-1540</strain>
    </source>
</reference>
<dbReference type="InterPro" id="IPR005835">
    <property type="entry name" value="NTP_transferase_dom"/>
</dbReference>
<dbReference type="GO" id="GO:0008878">
    <property type="term" value="F:glucose-1-phosphate adenylyltransferase activity"/>
    <property type="evidence" value="ECO:0007669"/>
    <property type="project" value="UniProtKB-EC"/>
</dbReference>
<dbReference type="InterPro" id="IPR056818">
    <property type="entry name" value="GlmU/GlgC-like_hexapep"/>
</dbReference>
<dbReference type="PANTHER" id="PTHR43523">
    <property type="entry name" value="GLUCOSE-1-PHOSPHATE ADENYLYLTRANSFERASE-RELATED"/>
    <property type="match status" value="1"/>
</dbReference>
<dbReference type="EMBL" id="DXGA01000117">
    <property type="protein sequence ID" value="HIW94035.1"/>
    <property type="molecule type" value="Genomic_DNA"/>
</dbReference>
<dbReference type="InterPro" id="IPR011004">
    <property type="entry name" value="Trimer_LpxA-like_sf"/>
</dbReference>
<dbReference type="Gene3D" id="3.90.550.10">
    <property type="entry name" value="Spore Coat Polysaccharide Biosynthesis Protein SpsA, Chain A"/>
    <property type="match status" value="1"/>
</dbReference>
<dbReference type="Pfam" id="PF24894">
    <property type="entry name" value="Hexapep_GlmU"/>
    <property type="match status" value="1"/>
</dbReference>
<feature type="domain" description="Glucose-1-phosphate adenylyltransferase/Bifunctional protein GlmU-like C-terminal hexapeptide" evidence="4">
    <location>
        <begin position="289"/>
        <end position="355"/>
    </location>
</feature>
<evidence type="ECO:0000259" key="4">
    <source>
        <dbReference type="Pfam" id="PF24894"/>
    </source>
</evidence>
<evidence type="ECO:0000313" key="6">
    <source>
        <dbReference type="Proteomes" id="UP000824192"/>
    </source>
</evidence>
<dbReference type="InterPro" id="IPR011832">
    <property type="entry name" value="GlgDAde_trans"/>
</dbReference>
<keyword evidence="5" id="KW-0548">Nucleotidyltransferase</keyword>
<dbReference type="Pfam" id="PF00483">
    <property type="entry name" value="NTP_transferase"/>
    <property type="match status" value="1"/>
</dbReference>
<dbReference type="Gene3D" id="2.160.10.10">
    <property type="entry name" value="Hexapeptide repeat proteins"/>
    <property type="match status" value="1"/>
</dbReference>
<proteinExistence type="inferred from homology"/>
<gene>
    <name evidence="5" type="primary">glgD</name>
    <name evidence="5" type="ORF">H9868_05790</name>
</gene>
<evidence type="ECO:0000256" key="1">
    <source>
        <dbReference type="ARBA" id="ARBA00010443"/>
    </source>
</evidence>
<organism evidence="5 6">
    <name type="scientific">Candidatus Flavonifractor merdipullorum</name>
    <dbReference type="NCBI Taxonomy" id="2838590"/>
    <lineage>
        <taxon>Bacteria</taxon>
        <taxon>Bacillati</taxon>
        <taxon>Bacillota</taxon>
        <taxon>Clostridia</taxon>
        <taxon>Eubacteriales</taxon>
        <taxon>Oscillospiraceae</taxon>
        <taxon>Flavonifractor</taxon>
    </lineage>
</organism>
<sequence length="373" mass="40988">MMNKLHGIIFAYRSNPDLRELTQHRNTCSVPYGGRYRVVDFMLSNMVNAGITDVGLIAHANYQSLLDHVGSGKDWDLSRKHGGLRILPPFSYADKLGDGTYKGRMDALAGVFSYLENIRQPYVVLAGGDLAVNLPIRDIYASHIASGADITAVCTSHPNGDPKNCDYFTVGEDGMVVDVAVHPKEPKGMESLEVYILSKDLLLELVSHCSAHNISSFSQGALMEMVRTGKKINAYQFDSYAARLQSVAGYFARSMELLDEDVRAQLFVPERPIKTKDRSNPSTYYGPESRSVNSLVADGCIIEGEVENSILFRGVRVEKGARVSNCVLMQGTTIQAGAVLKYAITDKNVRVNPGRMLMGHATYPLAISKNEIV</sequence>
<evidence type="ECO:0000259" key="3">
    <source>
        <dbReference type="Pfam" id="PF00483"/>
    </source>
</evidence>
<dbReference type="EC" id="2.7.7.27" evidence="5"/>
<feature type="domain" description="Nucleotidyl transferase" evidence="3">
    <location>
        <begin position="18"/>
        <end position="234"/>
    </location>
</feature>
<accession>A0A9D1UPJ0</accession>
<comment type="similarity">
    <text evidence="1">Belongs to the bacterial/plant glucose-1-phosphate adenylyltransferase family.</text>
</comment>
<dbReference type="Proteomes" id="UP000824192">
    <property type="component" value="Unassembled WGS sequence"/>
</dbReference>
<name>A0A9D1UPJ0_9FIRM</name>
<dbReference type="SUPFAM" id="SSF51161">
    <property type="entry name" value="Trimeric LpxA-like enzymes"/>
    <property type="match status" value="1"/>
</dbReference>
<evidence type="ECO:0000313" key="5">
    <source>
        <dbReference type="EMBL" id="HIW94035.1"/>
    </source>
</evidence>
<dbReference type="PANTHER" id="PTHR43523:SF6">
    <property type="entry name" value="GLYCOGEN BIOSYNTHESIS PROTEIN GLGD"/>
    <property type="match status" value="1"/>
</dbReference>
<dbReference type="AlphaFoldDB" id="A0A9D1UPJ0"/>
<dbReference type="CDD" id="cd04651">
    <property type="entry name" value="LbH_G1P_AT_C"/>
    <property type="match status" value="1"/>
</dbReference>
<protein>
    <submittedName>
        <fullName evidence="5">Glucose-1-phosphate adenylyltransferase subunit GlgD</fullName>
        <ecNumber evidence="5">2.7.7.27</ecNumber>
    </submittedName>
</protein>
<dbReference type="CDD" id="cd02508">
    <property type="entry name" value="ADP_Glucose_PP"/>
    <property type="match status" value="1"/>
</dbReference>
<keyword evidence="2" id="KW-0320">Glycogen biosynthesis</keyword>
<reference evidence="5" key="2">
    <citation type="submission" date="2021-04" db="EMBL/GenBank/DDBJ databases">
        <authorList>
            <person name="Gilroy R."/>
        </authorList>
    </citation>
    <scope>NUCLEOTIDE SEQUENCE</scope>
    <source>
        <strain evidence="5">ChiGjej6B6-1540</strain>
    </source>
</reference>
<dbReference type="InterPro" id="IPR011831">
    <property type="entry name" value="ADP-Glc_PPase"/>
</dbReference>
<dbReference type="GO" id="GO:0005978">
    <property type="term" value="P:glycogen biosynthetic process"/>
    <property type="evidence" value="ECO:0007669"/>
    <property type="project" value="UniProtKB-KW"/>
</dbReference>
<dbReference type="InterPro" id="IPR029044">
    <property type="entry name" value="Nucleotide-diphossugar_trans"/>
</dbReference>
<evidence type="ECO:0000256" key="2">
    <source>
        <dbReference type="ARBA" id="ARBA00023056"/>
    </source>
</evidence>
<comment type="caution">
    <text evidence="5">The sequence shown here is derived from an EMBL/GenBank/DDBJ whole genome shotgun (WGS) entry which is preliminary data.</text>
</comment>
<dbReference type="NCBIfam" id="TIGR02092">
    <property type="entry name" value="glgD"/>
    <property type="match status" value="1"/>
</dbReference>
<dbReference type="SUPFAM" id="SSF53448">
    <property type="entry name" value="Nucleotide-diphospho-sugar transferases"/>
    <property type="match status" value="1"/>
</dbReference>
<keyword evidence="5" id="KW-0808">Transferase</keyword>